<feature type="region of interest" description="Disordered" evidence="3">
    <location>
        <begin position="86"/>
        <end position="112"/>
    </location>
</feature>
<evidence type="ECO:0000256" key="1">
    <source>
        <dbReference type="RuleBase" id="RU004003"/>
    </source>
</evidence>
<evidence type="ECO:0000259" key="5">
    <source>
        <dbReference type="Pfam" id="PF00263"/>
    </source>
</evidence>
<evidence type="ECO:0000313" key="7">
    <source>
        <dbReference type="Proteomes" id="UP000541810"/>
    </source>
</evidence>
<evidence type="ECO:0000256" key="2">
    <source>
        <dbReference type="SAM" id="Coils"/>
    </source>
</evidence>
<evidence type="ECO:0000256" key="3">
    <source>
        <dbReference type="SAM" id="MobiDB-lite"/>
    </source>
</evidence>
<evidence type="ECO:0000313" key="6">
    <source>
        <dbReference type="EMBL" id="MBB6428930.1"/>
    </source>
</evidence>
<feature type="compositionally biased region" description="Gly residues" evidence="3">
    <location>
        <begin position="687"/>
        <end position="698"/>
    </location>
</feature>
<dbReference type="InterPro" id="IPR004846">
    <property type="entry name" value="T2SS/T3SS_dom"/>
</dbReference>
<dbReference type="GO" id="GO:0009306">
    <property type="term" value="P:protein secretion"/>
    <property type="evidence" value="ECO:0007669"/>
    <property type="project" value="InterPro"/>
</dbReference>
<feature type="domain" description="Type II/III secretion system secretin-like" evidence="5">
    <location>
        <begin position="879"/>
        <end position="1057"/>
    </location>
</feature>
<dbReference type="AlphaFoldDB" id="A0A7X0H466"/>
<feature type="compositionally biased region" description="Acidic residues" evidence="3">
    <location>
        <begin position="700"/>
        <end position="709"/>
    </location>
</feature>
<keyword evidence="2" id="KW-0175">Coiled coil</keyword>
<dbReference type="PANTHER" id="PTHR30604">
    <property type="entry name" value="PROTEIN TRANSPORT PROTEIN HOFQ"/>
    <property type="match status" value="1"/>
</dbReference>
<feature type="region of interest" description="Disordered" evidence="3">
    <location>
        <begin position="683"/>
        <end position="709"/>
    </location>
</feature>
<dbReference type="InterPro" id="IPR051808">
    <property type="entry name" value="Type_IV_pilus_biogenesis"/>
</dbReference>
<comment type="similarity">
    <text evidence="1">Belongs to the bacterial secretin family.</text>
</comment>
<feature type="signal peptide" evidence="4">
    <location>
        <begin position="1"/>
        <end position="27"/>
    </location>
</feature>
<comment type="caution">
    <text evidence="6">The sequence shown here is derived from an EMBL/GenBank/DDBJ whole genome shotgun (WGS) entry which is preliminary data.</text>
</comment>
<name>A0A7X0H466_9BACT</name>
<feature type="chain" id="PRO_5031273145" evidence="4">
    <location>
        <begin position="28"/>
        <end position="1082"/>
    </location>
</feature>
<evidence type="ECO:0000256" key="4">
    <source>
        <dbReference type="SAM" id="SignalP"/>
    </source>
</evidence>
<keyword evidence="7" id="KW-1185">Reference proteome</keyword>
<gene>
    <name evidence="6" type="ORF">HNQ40_000736</name>
</gene>
<dbReference type="InterPro" id="IPR011990">
    <property type="entry name" value="TPR-like_helical_dom_sf"/>
</dbReference>
<sequence length="1082" mass="116097">MLKRQHAAVVLVTCVALFSGATPRALAQDTTAAELLQQGITLMEAGDSQAAKEVLEQIDAIALSKEQRQALYAALTDIETTLAEAPAEPAAPAATEVAEAPAETEAPAEAGPTAAEVLAQADAAAEADPGTAIALYTSLIEDGGSEAQTAQARMADLLRELNADVTQAKRTLDSAEADLAAGRFELAQDKFAAVTASGVELGWFDEQRIARGNERIAEAGVAAEATAVAEAPAEPEPAAEPAVEVTPAVAVAPAPAASPSLNAESDLIVQARKAVANEYYVDAQAAMEQGYDALAINLLSQADELDPNNPAIEASLAQATATAGNNIQLTNQVDNFKLRRDAAQAAYDESMTKAQGKLEAGDYAGAGNDVAAAKNTIENNQEFFSVSEFEKRRDAATELSKTINQQQIAAAIKADEDARKKAEIDNAEALKRAKKQNAQEVRELIIKARQFQKEMKYEDALLLLERALFIEPNNFTAQLLKEVIEDSQVAVNYTKIERARRLEGARDHLLNREAIIPYTDLVTFPEDWPELSDRRIRGLDDTGGESEANRETALRLKKTVPISFDANPLESVIDYLRETTGANIFVNWPALIDSGGIEQDQPISLTLNNVPAEKALELVLQQASSTGFGDPIDYSIIDGVVTISTAEDLKRSTDLRVYDIRDLLVQVPSFTDAPEFDLTEALSNTNSGGGGGGGGGDSIFGDDEDDEDDEEEVTRAELIQQITQLIEETVGQFEDWEIEGGESTVRELNSNLIIKTTPDNHRQINDLLALLRETRAIQISVEARYLLVDRNFLESVAVDFDLAWVGGQEADGTGFQPVALDQNSAGQGGTGIAAPVIDALSYEPFFAVDPALGLGVSFIDDLSVNLLVEATLANRNSISLTAPRVTFFNGQRAYVVVARQIAFVSDLEPIPDAAGFDVTVSVTQSGVVLDVEGTISADRRYVTLTLRPSLADVAEIDEFRVIGIIDDDDDDDGIDTSGVFEGFIQLPVLDITTVRATVSVPDRGTLLVGGQRLVGETEVEAGVPVLSKIPVLNRLFTNSSKVEDERTLLILIKPTIIIQNEREEDAFPGISENLKELGANLN</sequence>
<dbReference type="Pfam" id="PF00263">
    <property type="entry name" value="Secretin"/>
    <property type="match status" value="1"/>
</dbReference>
<dbReference type="SUPFAM" id="SSF48452">
    <property type="entry name" value="TPR-like"/>
    <property type="match status" value="1"/>
</dbReference>
<feature type="coiled-coil region" evidence="2">
    <location>
        <begin position="412"/>
        <end position="447"/>
    </location>
</feature>
<dbReference type="EMBL" id="JACHGY010000001">
    <property type="protein sequence ID" value="MBB6428930.1"/>
    <property type="molecule type" value="Genomic_DNA"/>
</dbReference>
<proteinExistence type="inferred from homology"/>
<organism evidence="6 7">
    <name type="scientific">Algisphaera agarilytica</name>
    <dbReference type="NCBI Taxonomy" id="1385975"/>
    <lineage>
        <taxon>Bacteria</taxon>
        <taxon>Pseudomonadati</taxon>
        <taxon>Planctomycetota</taxon>
        <taxon>Phycisphaerae</taxon>
        <taxon>Phycisphaerales</taxon>
        <taxon>Phycisphaeraceae</taxon>
        <taxon>Algisphaera</taxon>
    </lineage>
</organism>
<keyword evidence="4" id="KW-0732">Signal</keyword>
<dbReference type="Proteomes" id="UP000541810">
    <property type="component" value="Unassembled WGS sequence"/>
</dbReference>
<dbReference type="PANTHER" id="PTHR30604:SF1">
    <property type="entry name" value="DNA UTILIZATION PROTEIN HOFQ"/>
    <property type="match status" value="1"/>
</dbReference>
<reference evidence="6 7" key="1">
    <citation type="submission" date="2020-08" db="EMBL/GenBank/DDBJ databases">
        <title>Genomic Encyclopedia of Type Strains, Phase IV (KMG-IV): sequencing the most valuable type-strain genomes for metagenomic binning, comparative biology and taxonomic classification.</title>
        <authorList>
            <person name="Goeker M."/>
        </authorList>
    </citation>
    <scope>NUCLEOTIDE SEQUENCE [LARGE SCALE GENOMIC DNA]</scope>
    <source>
        <strain evidence="6 7">DSM 103725</strain>
    </source>
</reference>
<protein>
    <submittedName>
        <fullName evidence="6">Flp pilus assembly secretin CpaC</fullName>
    </submittedName>
</protein>
<accession>A0A7X0H466</accession>